<feature type="chain" id="PRO_5045418932" evidence="6">
    <location>
        <begin position="27"/>
        <end position="293"/>
    </location>
</feature>
<keyword evidence="8" id="KW-1185">Reference proteome</keyword>
<dbReference type="RefSeq" id="WP_125695841.1">
    <property type="nucleotide sequence ID" value="NZ_JBHTOG010000044.1"/>
</dbReference>
<organism evidence="7 8">
    <name type="scientific">Lacticaseibacillus yichunensis</name>
    <dbReference type="NCBI Taxonomy" id="2486015"/>
    <lineage>
        <taxon>Bacteria</taxon>
        <taxon>Bacillati</taxon>
        <taxon>Bacillota</taxon>
        <taxon>Bacilli</taxon>
        <taxon>Lactobacillales</taxon>
        <taxon>Lactobacillaceae</taxon>
        <taxon>Lacticaseibacillus</taxon>
    </lineage>
</organism>
<keyword evidence="4 6" id="KW-0732">Signal</keyword>
<dbReference type="Gene3D" id="3.40.50.1980">
    <property type="entry name" value="Nitrogenase molybdenum iron protein domain"/>
    <property type="match status" value="2"/>
</dbReference>
<dbReference type="InterPro" id="IPR006128">
    <property type="entry name" value="Lipoprotein_PsaA-like"/>
</dbReference>
<dbReference type="Proteomes" id="UP001597192">
    <property type="component" value="Unassembled WGS sequence"/>
</dbReference>
<comment type="similarity">
    <text evidence="5">Belongs to the bacterial solute-binding protein 9 family.</text>
</comment>
<comment type="subcellular location">
    <subcellularLocation>
        <location evidence="1">Cell envelope</location>
    </subcellularLocation>
</comment>
<reference evidence="8" key="1">
    <citation type="journal article" date="2019" name="Int. J. Syst. Evol. Microbiol.">
        <title>The Global Catalogue of Microorganisms (GCM) 10K type strain sequencing project: providing services to taxonomists for standard genome sequencing and annotation.</title>
        <authorList>
            <consortium name="The Broad Institute Genomics Platform"/>
            <consortium name="The Broad Institute Genome Sequencing Center for Infectious Disease"/>
            <person name="Wu L."/>
            <person name="Ma J."/>
        </authorList>
    </citation>
    <scope>NUCLEOTIDE SEQUENCE [LARGE SCALE GENOMIC DNA]</scope>
    <source>
        <strain evidence="8">CCM 8947</strain>
    </source>
</reference>
<comment type="caution">
    <text evidence="7">The sequence shown here is derived from an EMBL/GenBank/DDBJ whole genome shotgun (WGS) entry which is preliminary data.</text>
</comment>
<dbReference type="PANTHER" id="PTHR42953">
    <property type="entry name" value="HIGH-AFFINITY ZINC UPTAKE SYSTEM PROTEIN ZNUA-RELATED"/>
    <property type="match status" value="1"/>
</dbReference>
<dbReference type="PRINTS" id="PR00690">
    <property type="entry name" value="ADHESNFAMILY"/>
</dbReference>
<feature type="signal peptide" evidence="6">
    <location>
        <begin position="1"/>
        <end position="26"/>
    </location>
</feature>
<dbReference type="PROSITE" id="PS51257">
    <property type="entry name" value="PROKAR_LIPOPROTEIN"/>
    <property type="match status" value="1"/>
</dbReference>
<evidence type="ECO:0000256" key="1">
    <source>
        <dbReference type="ARBA" id="ARBA00004196"/>
    </source>
</evidence>
<evidence type="ECO:0000256" key="6">
    <source>
        <dbReference type="SAM" id="SignalP"/>
    </source>
</evidence>
<keyword evidence="2 5" id="KW-0813">Transport</keyword>
<evidence type="ECO:0000313" key="7">
    <source>
        <dbReference type="EMBL" id="MFD1432791.1"/>
    </source>
</evidence>
<evidence type="ECO:0000313" key="8">
    <source>
        <dbReference type="Proteomes" id="UP001597192"/>
    </source>
</evidence>
<accession>A0ABW4CSX9</accession>
<dbReference type="InterPro" id="IPR006127">
    <property type="entry name" value="ZnuA-like"/>
</dbReference>
<gene>
    <name evidence="7" type="ORF">ACFQ47_08925</name>
</gene>
<dbReference type="PANTHER" id="PTHR42953:SF1">
    <property type="entry name" value="METAL-BINDING PROTEIN HI_0362-RELATED"/>
    <property type="match status" value="1"/>
</dbReference>
<name>A0ABW4CSX9_9LACO</name>
<dbReference type="SUPFAM" id="SSF53807">
    <property type="entry name" value="Helical backbone' metal receptor"/>
    <property type="match status" value="1"/>
</dbReference>
<dbReference type="EMBL" id="JBHTOG010000044">
    <property type="protein sequence ID" value="MFD1432791.1"/>
    <property type="molecule type" value="Genomic_DNA"/>
</dbReference>
<dbReference type="InterPro" id="IPR050492">
    <property type="entry name" value="Bact_metal-bind_prot9"/>
</dbReference>
<evidence type="ECO:0000256" key="4">
    <source>
        <dbReference type="ARBA" id="ARBA00022729"/>
    </source>
</evidence>
<evidence type="ECO:0000256" key="3">
    <source>
        <dbReference type="ARBA" id="ARBA00022723"/>
    </source>
</evidence>
<sequence>MMKKRLTWLMAAVLLLLLTACGDPQAQNGKMTVVATLDFYGEVAKAVGGDHVRVVSVIDDPAIDPHDYEPTTAVAKEVAGAKLILANGLGYDSWMDRVVAGGDKTADYLKVGEQLLKKKDGANEHLWYDPTTMPKLANALAARFAKLDPTHANDYAANAKAYLKKLAPLTALVARLKTQLSGQAAAQSEPVLGYSLDALGIREVAGHFAKAIEDGTDPSPQDVEGLQRAFTQHRVAFFVINTQADSRVVDEATASAKKAGVPVLKVTETLPAGKTYISWMMSQYDALADLKLL</sequence>
<proteinExistence type="inferred from homology"/>
<dbReference type="Pfam" id="PF01297">
    <property type="entry name" value="ZnuA"/>
    <property type="match status" value="1"/>
</dbReference>
<evidence type="ECO:0000256" key="5">
    <source>
        <dbReference type="RuleBase" id="RU003512"/>
    </source>
</evidence>
<protein>
    <submittedName>
        <fullName evidence="7">Metal ABC transporter solute-binding protein, Zn/Mn family</fullName>
    </submittedName>
</protein>
<keyword evidence="3" id="KW-0479">Metal-binding</keyword>
<evidence type="ECO:0000256" key="2">
    <source>
        <dbReference type="ARBA" id="ARBA00022448"/>
    </source>
</evidence>